<dbReference type="PANTHER" id="PTHR43433:SF5">
    <property type="entry name" value="AB HYDROLASE-1 DOMAIN-CONTAINING PROTEIN"/>
    <property type="match status" value="1"/>
</dbReference>
<dbReference type="Proteomes" id="UP000669887">
    <property type="component" value="Unassembled WGS sequence"/>
</dbReference>
<comment type="caution">
    <text evidence="1">The sequence shown here is derived from an EMBL/GenBank/DDBJ whole genome shotgun (WGS) entry which is preliminary data.</text>
</comment>
<dbReference type="EMBL" id="FMCQ01000002">
    <property type="protein sequence ID" value="SCE73331.1"/>
    <property type="molecule type" value="Genomic_DNA"/>
</dbReference>
<gene>
    <name evidence="2" type="ORF">GA0070562_2101</name>
    <name evidence="1" type="ORF">J5U46_02730</name>
</gene>
<evidence type="ECO:0000313" key="4">
    <source>
        <dbReference type="Proteomes" id="UP000669887"/>
    </source>
</evidence>
<sequence>MLPPRARAVWRLATAVLDVTPLINVLPSPVPIAADCSAALLDAVRRRLGAPPFDVRPSAAAADLDPFARVVSDRLRAAAEAAGGEDALDDVDEAVAAAVADSFDERYPVTPVPAVDGTLLQARALGRPAAEAVVVVSACGMPAKLCEPWLRRLARDHYVLTHDTRGLFGDIDGFSGATGVPAQAADVLAVTEHFGVSRAHLVGLCGGAVVSLAFAADHPGRVASMSLWHGDYELGPDCPRTEHQRNLRALLDMTADGRVSAESMFAVMSGSMLRGTPPGLAHLVLYPYATPRLLKRYCRLNGAIMGTDARACLPAVSGIRTLVVTSEDDATAHPEGSRRVAAAIPGARLHVAPTGDHLSLFEGRPELLELAASFVREAS</sequence>
<dbReference type="AlphaFoldDB" id="A0AAW4JAB0"/>
<evidence type="ECO:0000313" key="2">
    <source>
        <dbReference type="EMBL" id="SCE73331.1"/>
    </source>
</evidence>
<dbReference type="RefSeq" id="WP_139135434.1">
    <property type="nucleotide sequence ID" value="NZ_FMCQ01000002.1"/>
</dbReference>
<name>A0AAW4JAB0_9ACTN</name>
<reference evidence="1" key="2">
    <citation type="submission" date="2021-03" db="EMBL/GenBank/DDBJ databases">
        <title>X isolated from Micromonospora tulbaghiae.</title>
        <authorList>
            <person name="Stennett H.L."/>
        </authorList>
    </citation>
    <scope>NUCLEOTIDE SEQUENCE</scope>
    <source>
        <strain evidence="1">28M1-20</strain>
    </source>
</reference>
<dbReference type="InterPro" id="IPR029058">
    <property type="entry name" value="AB_hydrolase_fold"/>
</dbReference>
<proteinExistence type="predicted"/>
<protein>
    <submittedName>
        <fullName evidence="1">Alpha/beta hydrolase</fullName>
    </submittedName>
    <submittedName>
        <fullName evidence="2">Pimeloyl-ACP methyl ester carboxylesterase</fullName>
    </submittedName>
</protein>
<dbReference type="Gene3D" id="3.40.50.1820">
    <property type="entry name" value="alpha/beta hydrolase"/>
    <property type="match status" value="1"/>
</dbReference>
<dbReference type="SUPFAM" id="SSF53474">
    <property type="entry name" value="alpha/beta-Hydrolases"/>
    <property type="match status" value="1"/>
</dbReference>
<accession>A0AAW4JAB0</accession>
<evidence type="ECO:0000313" key="1">
    <source>
        <dbReference type="EMBL" id="MBO4139071.1"/>
    </source>
</evidence>
<reference evidence="2 3" key="1">
    <citation type="submission" date="2016-06" db="EMBL/GenBank/DDBJ databases">
        <authorList>
            <person name="Varghese N."/>
            <person name="Submissions Spin"/>
        </authorList>
    </citation>
    <scope>NUCLEOTIDE SEQUENCE [LARGE SCALE GENOMIC DNA]</scope>
    <source>
        <strain evidence="2 3">DSM 45142</strain>
    </source>
</reference>
<dbReference type="GO" id="GO:0016787">
    <property type="term" value="F:hydrolase activity"/>
    <property type="evidence" value="ECO:0007669"/>
    <property type="project" value="UniProtKB-KW"/>
</dbReference>
<dbReference type="EMBL" id="JAGFVQ010000003">
    <property type="protein sequence ID" value="MBO4139071.1"/>
    <property type="molecule type" value="Genomic_DNA"/>
</dbReference>
<keyword evidence="3" id="KW-1185">Reference proteome</keyword>
<dbReference type="Proteomes" id="UP000199405">
    <property type="component" value="Unassembled WGS sequence"/>
</dbReference>
<organism evidence="1 4">
    <name type="scientific">Micromonospora tulbaghiae</name>
    <dbReference type="NCBI Taxonomy" id="479978"/>
    <lineage>
        <taxon>Bacteria</taxon>
        <taxon>Bacillati</taxon>
        <taxon>Actinomycetota</taxon>
        <taxon>Actinomycetes</taxon>
        <taxon>Micromonosporales</taxon>
        <taxon>Micromonosporaceae</taxon>
        <taxon>Micromonospora</taxon>
    </lineage>
</organism>
<keyword evidence="1" id="KW-0378">Hydrolase</keyword>
<dbReference type="GeneID" id="93468890"/>
<dbReference type="InterPro" id="IPR050471">
    <property type="entry name" value="AB_hydrolase"/>
</dbReference>
<evidence type="ECO:0000313" key="3">
    <source>
        <dbReference type="Proteomes" id="UP000199405"/>
    </source>
</evidence>
<dbReference type="PANTHER" id="PTHR43433">
    <property type="entry name" value="HYDROLASE, ALPHA/BETA FOLD FAMILY PROTEIN"/>
    <property type="match status" value="1"/>
</dbReference>